<evidence type="ECO:0000313" key="3">
    <source>
        <dbReference type="EMBL" id="KAK4343074.1"/>
    </source>
</evidence>
<dbReference type="CDD" id="cd03784">
    <property type="entry name" value="GT1_Gtf-like"/>
    <property type="match status" value="1"/>
</dbReference>
<dbReference type="PANTHER" id="PTHR48047:SF229">
    <property type="entry name" value="UDP-GLYCOSYLTRANSFERASE 73C3-RELATED"/>
    <property type="match status" value="1"/>
</dbReference>
<comment type="caution">
    <text evidence="3">The sequence shown here is derived from an EMBL/GenBank/DDBJ whole genome shotgun (WGS) entry which is preliminary data.</text>
</comment>
<protein>
    <recommendedName>
        <fullName evidence="5">UDP-glycosyltransferase</fullName>
    </recommendedName>
</protein>
<dbReference type="Pfam" id="PF00201">
    <property type="entry name" value="UDPGT"/>
    <property type="match status" value="1"/>
</dbReference>
<keyword evidence="2" id="KW-0808">Transferase</keyword>
<evidence type="ECO:0000256" key="1">
    <source>
        <dbReference type="ARBA" id="ARBA00009995"/>
    </source>
</evidence>
<evidence type="ECO:0000256" key="2">
    <source>
        <dbReference type="ARBA" id="ARBA00022679"/>
    </source>
</evidence>
<dbReference type="AlphaFoldDB" id="A0AAE1UZK0"/>
<dbReference type="GO" id="GO:0035251">
    <property type="term" value="F:UDP-glucosyltransferase activity"/>
    <property type="evidence" value="ECO:0007669"/>
    <property type="project" value="TreeGrafter"/>
</dbReference>
<accession>A0AAE1UZK0</accession>
<dbReference type="SUPFAM" id="SSF53756">
    <property type="entry name" value="UDP-Glycosyltransferase/glycogen phosphorylase"/>
    <property type="match status" value="1"/>
</dbReference>
<proteinExistence type="inferred from homology"/>
<evidence type="ECO:0000313" key="4">
    <source>
        <dbReference type="Proteomes" id="UP001291623"/>
    </source>
</evidence>
<dbReference type="Gene3D" id="3.40.50.2000">
    <property type="entry name" value="Glycogen Phosphorylase B"/>
    <property type="match status" value="1"/>
</dbReference>
<gene>
    <name evidence="3" type="ORF">RND71_038890</name>
</gene>
<dbReference type="Proteomes" id="UP001291623">
    <property type="component" value="Unassembled WGS sequence"/>
</dbReference>
<reference evidence="3" key="1">
    <citation type="submission" date="2023-12" db="EMBL/GenBank/DDBJ databases">
        <title>Genome assembly of Anisodus tanguticus.</title>
        <authorList>
            <person name="Wang Y.-J."/>
        </authorList>
    </citation>
    <scope>NUCLEOTIDE SEQUENCE</scope>
    <source>
        <strain evidence="3">KB-2021</strain>
        <tissue evidence="3">Leaf</tissue>
    </source>
</reference>
<dbReference type="PANTHER" id="PTHR48047">
    <property type="entry name" value="GLYCOSYLTRANSFERASE"/>
    <property type="match status" value="1"/>
</dbReference>
<sequence>MGRQNMIDVLSSLSRLPTSQMKELALGLESSKRPFIWAVKHISDEFGKWLNEDNFEERVQKQEILILGWAPQVLILSHPSVGGFLTHCGWNSTIEGISSGLLMITWPLFAEQFCNDRLIVNVLEIGAKAGTENHDPTRIGYFNPNQILSKFSGNQQHNINTHKNRNLTEPVDPTRYCFEPKEAQYVA</sequence>
<name>A0AAE1UZK0_9SOLA</name>
<organism evidence="3 4">
    <name type="scientific">Anisodus tanguticus</name>
    <dbReference type="NCBI Taxonomy" id="243964"/>
    <lineage>
        <taxon>Eukaryota</taxon>
        <taxon>Viridiplantae</taxon>
        <taxon>Streptophyta</taxon>
        <taxon>Embryophyta</taxon>
        <taxon>Tracheophyta</taxon>
        <taxon>Spermatophyta</taxon>
        <taxon>Magnoliopsida</taxon>
        <taxon>eudicotyledons</taxon>
        <taxon>Gunneridae</taxon>
        <taxon>Pentapetalae</taxon>
        <taxon>asterids</taxon>
        <taxon>lamiids</taxon>
        <taxon>Solanales</taxon>
        <taxon>Solanaceae</taxon>
        <taxon>Solanoideae</taxon>
        <taxon>Hyoscyameae</taxon>
        <taxon>Anisodus</taxon>
    </lineage>
</organism>
<dbReference type="InterPro" id="IPR002213">
    <property type="entry name" value="UDP_glucos_trans"/>
</dbReference>
<comment type="similarity">
    <text evidence="1">Belongs to the UDP-glycosyltransferase family.</text>
</comment>
<dbReference type="EMBL" id="JAVYJV010000021">
    <property type="protein sequence ID" value="KAK4343074.1"/>
    <property type="molecule type" value="Genomic_DNA"/>
</dbReference>
<evidence type="ECO:0008006" key="5">
    <source>
        <dbReference type="Google" id="ProtNLM"/>
    </source>
</evidence>
<keyword evidence="4" id="KW-1185">Reference proteome</keyword>